<name>A0A0A8YAB2_ARUDO</name>
<accession>A0A0A8YAB2</accession>
<evidence type="ECO:0000313" key="1">
    <source>
        <dbReference type="EMBL" id="JAD20302.1"/>
    </source>
</evidence>
<sequence>MIFCLSKNPADSHA</sequence>
<proteinExistence type="predicted"/>
<protein>
    <submittedName>
        <fullName evidence="1">Uncharacterized protein</fullName>
    </submittedName>
</protein>
<organism evidence="1">
    <name type="scientific">Arundo donax</name>
    <name type="common">Giant reed</name>
    <name type="synonym">Donax arundinaceus</name>
    <dbReference type="NCBI Taxonomy" id="35708"/>
    <lineage>
        <taxon>Eukaryota</taxon>
        <taxon>Viridiplantae</taxon>
        <taxon>Streptophyta</taxon>
        <taxon>Embryophyta</taxon>
        <taxon>Tracheophyta</taxon>
        <taxon>Spermatophyta</taxon>
        <taxon>Magnoliopsida</taxon>
        <taxon>Liliopsida</taxon>
        <taxon>Poales</taxon>
        <taxon>Poaceae</taxon>
        <taxon>PACMAD clade</taxon>
        <taxon>Arundinoideae</taxon>
        <taxon>Arundineae</taxon>
        <taxon>Arundo</taxon>
    </lineage>
</organism>
<reference evidence="1" key="2">
    <citation type="journal article" date="2015" name="Data Brief">
        <title>Shoot transcriptome of the giant reed, Arundo donax.</title>
        <authorList>
            <person name="Barrero R.A."/>
            <person name="Guerrero F.D."/>
            <person name="Moolhuijzen P."/>
            <person name="Goolsby J.A."/>
            <person name="Tidwell J."/>
            <person name="Bellgard S.E."/>
            <person name="Bellgard M.I."/>
        </authorList>
    </citation>
    <scope>NUCLEOTIDE SEQUENCE</scope>
    <source>
        <tissue evidence="1">Shoot tissue taken approximately 20 cm above the soil surface</tissue>
    </source>
</reference>
<reference evidence="1" key="1">
    <citation type="submission" date="2014-09" db="EMBL/GenBank/DDBJ databases">
        <authorList>
            <person name="Magalhaes I.L.F."/>
            <person name="Oliveira U."/>
            <person name="Santos F.R."/>
            <person name="Vidigal T.H.D.A."/>
            <person name="Brescovit A.D."/>
            <person name="Santos A.J."/>
        </authorList>
    </citation>
    <scope>NUCLEOTIDE SEQUENCE</scope>
    <source>
        <tissue evidence="1">Shoot tissue taken approximately 20 cm above the soil surface</tissue>
    </source>
</reference>
<dbReference type="EMBL" id="GBRH01277593">
    <property type="protein sequence ID" value="JAD20302.1"/>
    <property type="molecule type" value="Transcribed_RNA"/>
</dbReference>